<comment type="caution">
    <text evidence="1">The sequence shown here is derived from an EMBL/GenBank/DDBJ whole genome shotgun (WGS) entry which is preliminary data.</text>
</comment>
<evidence type="ECO:0000313" key="2">
    <source>
        <dbReference type="Proteomes" id="UP001283361"/>
    </source>
</evidence>
<gene>
    <name evidence="1" type="ORF">RRG08_044788</name>
</gene>
<reference evidence="1" key="1">
    <citation type="journal article" date="2023" name="G3 (Bethesda)">
        <title>A reference genome for the long-term kleptoplast-retaining sea slug Elysia crispata morphotype clarki.</title>
        <authorList>
            <person name="Eastman K.E."/>
            <person name="Pendleton A.L."/>
            <person name="Shaikh M.A."/>
            <person name="Suttiyut T."/>
            <person name="Ogas R."/>
            <person name="Tomko P."/>
            <person name="Gavelis G."/>
            <person name="Widhalm J.R."/>
            <person name="Wisecaver J.H."/>
        </authorList>
    </citation>
    <scope>NUCLEOTIDE SEQUENCE</scope>
    <source>
        <strain evidence="1">ECLA1</strain>
    </source>
</reference>
<sequence>MSSGSEILNCLKIITVFNLYMAIDSFAILGRFLRGCSVCTSNNVPQAEQTYQRNPEDIFLLPSQTTFTFTIDFSLRNPQQKWKVVPLTYIDIM</sequence>
<keyword evidence="2" id="KW-1185">Reference proteome</keyword>
<proteinExistence type="predicted"/>
<name>A0AAE0ZUF2_9GAST</name>
<dbReference type="AlphaFoldDB" id="A0AAE0ZUF2"/>
<protein>
    <submittedName>
        <fullName evidence="1">Uncharacterized protein</fullName>
    </submittedName>
</protein>
<dbReference type="EMBL" id="JAWDGP010003283">
    <property type="protein sequence ID" value="KAK3775730.1"/>
    <property type="molecule type" value="Genomic_DNA"/>
</dbReference>
<organism evidence="1 2">
    <name type="scientific">Elysia crispata</name>
    <name type="common">lettuce slug</name>
    <dbReference type="NCBI Taxonomy" id="231223"/>
    <lineage>
        <taxon>Eukaryota</taxon>
        <taxon>Metazoa</taxon>
        <taxon>Spiralia</taxon>
        <taxon>Lophotrochozoa</taxon>
        <taxon>Mollusca</taxon>
        <taxon>Gastropoda</taxon>
        <taxon>Heterobranchia</taxon>
        <taxon>Euthyneura</taxon>
        <taxon>Panpulmonata</taxon>
        <taxon>Sacoglossa</taxon>
        <taxon>Placobranchoidea</taxon>
        <taxon>Plakobranchidae</taxon>
        <taxon>Elysia</taxon>
    </lineage>
</organism>
<accession>A0AAE0ZUF2</accession>
<evidence type="ECO:0000313" key="1">
    <source>
        <dbReference type="EMBL" id="KAK3775730.1"/>
    </source>
</evidence>
<dbReference type="Proteomes" id="UP001283361">
    <property type="component" value="Unassembled WGS sequence"/>
</dbReference>